<dbReference type="Gene3D" id="3.40.50.300">
    <property type="entry name" value="P-loop containing nucleotide triphosphate hydrolases"/>
    <property type="match status" value="1"/>
</dbReference>
<accession>A0A4R7J445</accession>
<dbReference type="PANTHER" id="PTHR41287:SF1">
    <property type="entry name" value="PROTEIN YMFN"/>
    <property type="match status" value="1"/>
</dbReference>
<dbReference type="InterPro" id="IPR036844">
    <property type="entry name" value="Hint_dom_sf"/>
</dbReference>
<reference evidence="2 3" key="1">
    <citation type="submission" date="2019-03" db="EMBL/GenBank/DDBJ databases">
        <title>Genomic Encyclopedia of Archaeal and Bacterial Type Strains, Phase II (KMG-II): from individual species to whole genera.</title>
        <authorList>
            <person name="Goeker M."/>
        </authorList>
    </citation>
    <scope>NUCLEOTIDE SEQUENCE [LARGE SCALE GENOMIC DNA]</scope>
    <source>
        <strain evidence="2 3">DSM 24323</strain>
    </source>
</reference>
<dbReference type="InterPro" id="IPR027434">
    <property type="entry name" value="Homing_endonucl"/>
</dbReference>
<dbReference type="AlphaFoldDB" id="A0A4R7J445"/>
<keyword evidence="3" id="KW-1185">Reference proteome</keyword>
<dbReference type="PROSITE" id="PS50819">
    <property type="entry name" value="INTEIN_ENDONUCLEASE"/>
    <property type="match status" value="1"/>
</dbReference>
<dbReference type="OrthoDB" id="3197057at2"/>
<dbReference type="Gene3D" id="3.10.28.10">
    <property type="entry name" value="Homing endonucleases"/>
    <property type="match status" value="1"/>
</dbReference>
<dbReference type="InterPro" id="IPR046462">
    <property type="entry name" value="TerL_nuclease"/>
</dbReference>
<dbReference type="InterPro" id="IPR046461">
    <property type="entry name" value="TerL_ATPase"/>
</dbReference>
<organism evidence="2 3">
    <name type="scientific">Naumannella halotolerans</name>
    <dbReference type="NCBI Taxonomy" id="993414"/>
    <lineage>
        <taxon>Bacteria</taxon>
        <taxon>Bacillati</taxon>
        <taxon>Actinomycetota</taxon>
        <taxon>Actinomycetes</taxon>
        <taxon>Propionibacteriales</taxon>
        <taxon>Propionibacteriaceae</taxon>
        <taxon>Naumannella</taxon>
    </lineage>
</organism>
<evidence type="ECO:0000313" key="3">
    <source>
        <dbReference type="Proteomes" id="UP000295371"/>
    </source>
</evidence>
<gene>
    <name evidence="2" type="ORF">CLV29_2522</name>
</gene>
<dbReference type="Proteomes" id="UP000295371">
    <property type="component" value="Unassembled WGS sequence"/>
</dbReference>
<dbReference type="InterPro" id="IPR004860">
    <property type="entry name" value="LAGLIDADG_dom"/>
</dbReference>
<name>A0A4R7J445_9ACTN</name>
<dbReference type="SMART" id="SM00306">
    <property type="entry name" value="HintN"/>
    <property type="match status" value="1"/>
</dbReference>
<dbReference type="InterPro" id="IPR027417">
    <property type="entry name" value="P-loop_NTPase"/>
</dbReference>
<dbReference type="Pfam" id="PF20441">
    <property type="entry name" value="TerL_nuclease"/>
    <property type="match status" value="1"/>
</dbReference>
<dbReference type="GO" id="GO:0004519">
    <property type="term" value="F:endonuclease activity"/>
    <property type="evidence" value="ECO:0007669"/>
    <property type="project" value="InterPro"/>
</dbReference>
<dbReference type="PRINTS" id="PR00379">
    <property type="entry name" value="INTEIN"/>
</dbReference>
<feature type="domain" description="DOD-type homing endonuclease" evidence="1">
    <location>
        <begin position="244"/>
        <end position="363"/>
    </location>
</feature>
<dbReference type="InterPro" id="IPR005021">
    <property type="entry name" value="Terminase_largesu-like"/>
</dbReference>
<dbReference type="InterPro" id="IPR006142">
    <property type="entry name" value="INTEIN"/>
</dbReference>
<sequence length="904" mass="97927">MSRQRPLASPLSGEVLAYLEARGYPIPTIVPRVRTPEPRNVKGAVFSFDAVDRRIAALRHLKHTKGKWAGRPLEPNAVQVAFIIAPVFGWLRPDDDGNLVRIIRDVYVEMPRKGGKALALDTEILTPGGWSTMGELMPGDHVFGADGRPTRVTHTSEVFTGRDCYRVTTTDGRTVVADAEHLWTVKDRQHKASRGGERWLTLTTQELVDRGVTRGVARPEYRWSLPRQHALVTGEASLPVDPYRLGVWLGDGTTASGAISVGFDDIDAMSELLGGEVSARRHRTCWTVTVPGLRTSLRVAGLLGNKHIPSEYMTASFEQRLALLQGLMDTDGTIDADRGKASFSGVNEDLVRSVATLARTLGFRSTVSSGPAVIDGRQVGTHYRACFHVAEGDPPVFRLTRKMERCGRPSMKGNRFVVSIKSIEPVDSVPTRCIKVDREDGLFLAGRELMVTHNTSLVSGLAMIMGFADGEAGSEVLLGAASKDQAGAAFFPLAQVARGSKVLADAGVRALQGKIVRDADGSVVKAVSSRGDLAHGANVHCGLIDELHVHKSPDLLEAIESGTGARSQPLVFIITTADDGQTTSVYAQRRDMVEKVAKRTIKAPAMYGVVFAADDDDDPFAESTWIKANPLYPVTPSKSSLESAAAKAQSSSAGKASFMRLHCGIRARLDAAFIDLAKWDANRGIVDEKELAGRRAIGGLDLASVSDVTALAWLFPDDSGGYDALWRFWIPEASLDALDGRTARTASSWVADGWLTLTPGDVTDYNFIRTQINTDMDVFDVEGLGADPWNATQLLNDLQEDGAPVETVRQGVQSLSAPMKELDRLIRAGTSRRPLFRHGGNPVARWMADNLRAQVDSNGNVKPDKAKSMDKIDGMSAAITALHVVLASEQARSAYDNHDDLIVF</sequence>
<dbReference type="Pfam" id="PF14528">
    <property type="entry name" value="LAGLIDADG_3"/>
    <property type="match status" value="1"/>
</dbReference>
<protein>
    <submittedName>
        <fullName evidence="2">Phage terminase large subunit-like protein</fullName>
    </submittedName>
</protein>
<dbReference type="SUPFAM" id="SSF51294">
    <property type="entry name" value="Hedgehog/intein (Hint) domain"/>
    <property type="match status" value="1"/>
</dbReference>
<dbReference type="PANTHER" id="PTHR41287">
    <property type="match status" value="1"/>
</dbReference>
<proteinExistence type="predicted"/>
<dbReference type="InterPro" id="IPR003587">
    <property type="entry name" value="Hint_dom_N"/>
</dbReference>
<comment type="caution">
    <text evidence="2">The sequence shown here is derived from an EMBL/GenBank/DDBJ whole genome shotgun (WGS) entry which is preliminary data.</text>
</comment>
<evidence type="ECO:0000259" key="1">
    <source>
        <dbReference type="PROSITE" id="PS50819"/>
    </source>
</evidence>
<evidence type="ECO:0000313" key="2">
    <source>
        <dbReference type="EMBL" id="TDT31109.1"/>
    </source>
</evidence>
<dbReference type="Pfam" id="PF03354">
    <property type="entry name" value="TerL_ATPase"/>
    <property type="match status" value="1"/>
</dbReference>
<dbReference type="GO" id="GO:0016539">
    <property type="term" value="P:intein-mediated protein splicing"/>
    <property type="evidence" value="ECO:0007669"/>
    <property type="project" value="InterPro"/>
</dbReference>
<dbReference type="InterPro" id="IPR004042">
    <property type="entry name" value="Intein_endonuc_central"/>
</dbReference>
<dbReference type="EMBL" id="SOAW01000002">
    <property type="protein sequence ID" value="TDT31109.1"/>
    <property type="molecule type" value="Genomic_DNA"/>
</dbReference>
<dbReference type="SUPFAM" id="SSF55608">
    <property type="entry name" value="Homing endonucleases"/>
    <property type="match status" value="1"/>
</dbReference>